<dbReference type="InterPro" id="IPR053135">
    <property type="entry name" value="AKR2_Oxidoreductase"/>
</dbReference>
<sequence length="268" mass="29727">MAYLERRNPIADTGLSVSPLGMGTVKIGRDKAVKYPDGFQIPDDEQVMTLLEQAWESGINLIDTAPAYGRSEQRLGQLLKKVRREWIIATKAGEYFDAETGESHYDFTPESLIKSIENSLKTLQRDELDIVLIHSDGNDEQIIRHHGALEVLADLKQRGWIRASGMSTKTVTGGLLTLEQSDIAMVMHNLQYQEERSVIEQAAKLNKGIFIKKALGSGHLAKNSADDNVQANFDFIFNEPAVSSVIIGTINPAHLRDNISKVVKALTK</sequence>
<accession>A0ABQ5TXQ5</accession>
<dbReference type="EMBL" id="BSND01000013">
    <property type="protein sequence ID" value="GLQ00992.1"/>
    <property type="molecule type" value="Genomic_DNA"/>
</dbReference>
<dbReference type="SUPFAM" id="SSF51430">
    <property type="entry name" value="NAD(P)-linked oxidoreductase"/>
    <property type="match status" value="1"/>
</dbReference>
<dbReference type="PANTHER" id="PTHR43312">
    <property type="entry name" value="D-THREO-ALDOSE 1-DEHYDROGENASE"/>
    <property type="match status" value="1"/>
</dbReference>
<name>A0ABQ5TXQ5_9GAMM</name>
<dbReference type="Gene3D" id="3.20.20.100">
    <property type="entry name" value="NADP-dependent oxidoreductase domain"/>
    <property type="match status" value="1"/>
</dbReference>
<dbReference type="Pfam" id="PF00248">
    <property type="entry name" value="Aldo_ket_red"/>
    <property type="match status" value="1"/>
</dbReference>
<proteinExistence type="predicted"/>
<feature type="domain" description="NADP-dependent oxidoreductase" evidence="1">
    <location>
        <begin position="19"/>
        <end position="229"/>
    </location>
</feature>
<organism evidence="2 3">
    <name type="scientific">Methylophaga thalassica</name>
    <dbReference type="NCBI Taxonomy" id="40223"/>
    <lineage>
        <taxon>Bacteria</taxon>
        <taxon>Pseudomonadati</taxon>
        <taxon>Pseudomonadota</taxon>
        <taxon>Gammaproteobacteria</taxon>
        <taxon>Thiotrichales</taxon>
        <taxon>Piscirickettsiaceae</taxon>
        <taxon>Methylophaga</taxon>
    </lineage>
</organism>
<dbReference type="RefSeq" id="WP_273178999.1">
    <property type="nucleotide sequence ID" value="NZ_BSND01000013.1"/>
</dbReference>
<reference evidence="2" key="2">
    <citation type="submission" date="2023-01" db="EMBL/GenBank/DDBJ databases">
        <title>Draft genome sequence of Methylophaga thalassica strain NBRC 102424.</title>
        <authorList>
            <person name="Sun Q."/>
            <person name="Mori K."/>
        </authorList>
    </citation>
    <scope>NUCLEOTIDE SEQUENCE</scope>
    <source>
        <strain evidence="2">NBRC 102424</strain>
    </source>
</reference>
<keyword evidence="3" id="KW-1185">Reference proteome</keyword>
<dbReference type="InterPro" id="IPR023210">
    <property type="entry name" value="NADP_OxRdtase_dom"/>
</dbReference>
<comment type="caution">
    <text evidence="2">The sequence shown here is derived from an EMBL/GenBank/DDBJ whole genome shotgun (WGS) entry which is preliminary data.</text>
</comment>
<protein>
    <submittedName>
        <fullName evidence="2">Aldo/keto reductase</fullName>
    </submittedName>
</protein>
<evidence type="ECO:0000313" key="2">
    <source>
        <dbReference type="EMBL" id="GLQ00992.1"/>
    </source>
</evidence>
<evidence type="ECO:0000313" key="3">
    <source>
        <dbReference type="Proteomes" id="UP001161423"/>
    </source>
</evidence>
<evidence type="ECO:0000259" key="1">
    <source>
        <dbReference type="Pfam" id="PF00248"/>
    </source>
</evidence>
<dbReference type="Proteomes" id="UP001161423">
    <property type="component" value="Unassembled WGS sequence"/>
</dbReference>
<dbReference type="InterPro" id="IPR036812">
    <property type="entry name" value="NAD(P)_OxRdtase_dom_sf"/>
</dbReference>
<gene>
    <name evidence="2" type="ORF">GCM10007891_28450</name>
</gene>
<dbReference type="PANTHER" id="PTHR43312:SF1">
    <property type="entry name" value="NADP-DEPENDENT OXIDOREDUCTASE DOMAIN-CONTAINING PROTEIN"/>
    <property type="match status" value="1"/>
</dbReference>
<dbReference type="CDD" id="cd19095">
    <property type="entry name" value="AKR_PA4992-like"/>
    <property type="match status" value="1"/>
</dbReference>
<reference evidence="2" key="1">
    <citation type="journal article" date="2014" name="Int. J. Syst. Evol. Microbiol.">
        <title>Complete genome of a new Firmicutes species belonging to the dominant human colonic microbiota ('Ruminococcus bicirculans') reveals two chromosomes and a selective capacity to utilize plant glucans.</title>
        <authorList>
            <consortium name="NISC Comparative Sequencing Program"/>
            <person name="Wegmann U."/>
            <person name="Louis P."/>
            <person name="Goesmann A."/>
            <person name="Henrissat B."/>
            <person name="Duncan S.H."/>
            <person name="Flint H.J."/>
        </authorList>
    </citation>
    <scope>NUCLEOTIDE SEQUENCE</scope>
    <source>
        <strain evidence="2">NBRC 102424</strain>
    </source>
</reference>